<proteinExistence type="predicted"/>
<name>A0A4R7CBZ5_9HYPH</name>
<protein>
    <submittedName>
        <fullName evidence="1">Uncharacterized protein</fullName>
    </submittedName>
</protein>
<comment type="caution">
    <text evidence="1">The sequence shown here is derived from an EMBL/GenBank/DDBJ whole genome shotgun (WGS) entry which is preliminary data.</text>
</comment>
<dbReference type="EMBL" id="SNZR01000004">
    <property type="protein sequence ID" value="TDR95657.1"/>
    <property type="molecule type" value="Genomic_DNA"/>
</dbReference>
<gene>
    <name evidence="1" type="ORF">EV668_0080</name>
</gene>
<reference evidence="1 2" key="1">
    <citation type="submission" date="2019-03" db="EMBL/GenBank/DDBJ databases">
        <title>Genomic Encyclopedia of Type Strains, Phase IV (KMG-IV): sequencing the most valuable type-strain genomes for metagenomic binning, comparative biology and taxonomic classification.</title>
        <authorList>
            <person name="Goeker M."/>
        </authorList>
    </citation>
    <scope>NUCLEOTIDE SEQUENCE [LARGE SCALE GENOMIC DNA]</scope>
    <source>
        <strain evidence="1 2">DSM 25903</strain>
    </source>
</reference>
<sequence>MSITLSKTETRLLTEAAGRGGALQLPETMKPMTRQRMLGRFEADGLIAWEARMGRSPT</sequence>
<organism evidence="1 2">
    <name type="scientific">Enterovirga rhinocerotis</name>
    <dbReference type="NCBI Taxonomy" id="1339210"/>
    <lineage>
        <taxon>Bacteria</taxon>
        <taxon>Pseudomonadati</taxon>
        <taxon>Pseudomonadota</taxon>
        <taxon>Alphaproteobacteria</taxon>
        <taxon>Hyphomicrobiales</taxon>
        <taxon>Methylobacteriaceae</taxon>
        <taxon>Enterovirga</taxon>
    </lineage>
</organism>
<dbReference type="RefSeq" id="WP_208111457.1">
    <property type="nucleotide sequence ID" value="NZ_SNZR01000004.1"/>
</dbReference>
<accession>A0A4R7CBZ5</accession>
<keyword evidence="2" id="KW-1185">Reference proteome</keyword>
<dbReference type="AlphaFoldDB" id="A0A4R7CBZ5"/>
<evidence type="ECO:0000313" key="2">
    <source>
        <dbReference type="Proteomes" id="UP000295122"/>
    </source>
</evidence>
<dbReference type="Proteomes" id="UP000295122">
    <property type="component" value="Unassembled WGS sequence"/>
</dbReference>
<evidence type="ECO:0000313" key="1">
    <source>
        <dbReference type="EMBL" id="TDR95657.1"/>
    </source>
</evidence>